<name>A0A392NGX7_9FABA</name>
<sequence>MIHIRKMVRRIRKMKAVAAIKQRRRPRPSLSWWPHSFMDMVWWLL</sequence>
<dbReference type="EMBL" id="LXQA010038070">
    <property type="protein sequence ID" value="MCH98603.1"/>
    <property type="molecule type" value="Genomic_DNA"/>
</dbReference>
<protein>
    <submittedName>
        <fullName evidence="1">Uncharacterized protein</fullName>
    </submittedName>
</protein>
<keyword evidence="2" id="KW-1185">Reference proteome</keyword>
<reference evidence="1 2" key="1">
    <citation type="journal article" date="2018" name="Front. Plant Sci.">
        <title>Red Clover (Trifolium pratense) and Zigzag Clover (T. medium) - A Picture of Genomic Similarities and Differences.</title>
        <authorList>
            <person name="Dluhosova J."/>
            <person name="Istvanek J."/>
            <person name="Nedelnik J."/>
            <person name="Repkova J."/>
        </authorList>
    </citation>
    <scope>NUCLEOTIDE SEQUENCE [LARGE SCALE GENOMIC DNA]</scope>
    <source>
        <strain evidence="2">cv. 10/8</strain>
        <tissue evidence="1">Leaf</tissue>
    </source>
</reference>
<evidence type="ECO:0000313" key="1">
    <source>
        <dbReference type="EMBL" id="MCH98603.1"/>
    </source>
</evidence>
<accession>A0A392NGX7</accession>
<dbReference type="AlphaFoldDB" id="A0A392NGX7"/>
<dbReference type="Proteomes" id="UP000265520">
    <property type="component" value="Unassembled WGS sequence"/>
</dbReference>
<organism evidence="1 2">
    <name type="scientific">Trifolium medium</name>
    <dbReference type="NCBI Taxonomy" id="97028"/>
    <lineage>
        <taxon>Eukaryota</taxon>
        <taxon>Viridiplantae</taxon>
        <taxon>Streptophyta</taxon>
        <taxon>Embryophyta</taxon>
        <taxon>Tracheophyta</taxon>
        <taxon>Spermatophyta</taxon>
        <taxon>Magnoliopsida</taxon>
        <taxon>eudicotyledons</taxon>
        <taxon>Gunneridae</taxon>
        <taxon>Pentapetalae</taxon>
        <taxon>rosids</taxon>
        <taxon>fabids</taxon>
        <taxon>Fabales</taxon>
        <taxon>Fabaceae</taxon>
        <taxon>Papilionoideae</taxon>
        <taxon>50 kb inversion clade</taxon>
        <taxon>NPAAA clade</taxon>
        <taxon>Hologalegina</taxon>
        <taxon>IRL clade</taxon>
        <taxon>Trifolieae</taxon>
        <taxon>Trifolium</taxon>
    </lineage>
</organism>
<evidence type="ECO:0000313" key="2">
    <source>
        <dbReference type="Proteomes" id="UP000265520"/>
    </source>
</evidence>
<comment type="caution">
    <text evidence="1">The sequence shown here is derived from an EMBL/GenBank/DDBJ whole genome shotgun (WGS) entry which is preliminary data.</text>
</comment>
<proteinExistence type="predicted"/>